<dbReference type="AlphaFoldDB" id="A0A1F7I2R6"/>
<dbReference type="InterPro" id="IPR004108">
    <property type="entry name" value="Fe_hydrogenase_lsu_C"/>
</dbReference>
<accession>A0A1F7I2R6</accession>
<reference evidence="2 3" key="1">
    <citation type="journal article" date="2016" name="Nat. Commun.">
        <title>Thousands of microbial genomes shed light on interconnected biogeochemical processes in an aquifer system.</title>
        <authorList>
            <person name="Anantharaman K."/>
            <person name="Brown C.T."/>
            <person name="Hug L.A."/>
            <person name="Sharon I."/>
            <person name="Castelle C.J."/>
            <person name="Probst A.J."/>
            <person name="Thomas B.C."/>
            <person name="Singh A."/>
            <person name="Wilkins M.J."/>
            <person name="Karaoz U."/>
            <person name="Brodie E.L."/>
            <person name="Williams K.H."/>
            <person name="Hubbard S.S."/>
            <person name="Banfield J.F."/>
        </authorList>
    </citation>
    <scope>NUCLEOTIDE SEQUENCE [LARGE SCALE GENOMIC DNA]</scope>
</reference>
<evidence type="ECO:0000259" key="1">
    <source>
        <dbReference type="Pfam" id="PF02906"/>
    </source>
</evidence>
<evidence type="ECO:0000313" key="3">
    <source>
        <dbReference type="Proteomes" id="UP000176803"/>
    </source>
</evidence>
<name>A0A1F7I2R6_9BACT</name>
<dbReference type="Proteomes" id="UP000176803">
    <property type="component" value="Unassembled WGS sequence"/>
</dbReference>
<proteinExistence type="predicted"/>
<organism evidence="2 3">
    <name type="scientific">Candidatus Roizmanbacteria bacterium RIFCSPHIGHO2_12_FULL_41_11</name>
    <dbReference type="NCBI Taxonomy" id="1802052"/>
    <lineage>
        <taxon>Bacteria</taxon>
        <taxon>Candidatus Roizmaniibacteriota</taxon>
    </lineage>
</organism>
<dbReference type="InterPro" id="IPR009016">
    <property type="entry name" value="Fe_hydrogenase"/>
</dbReference>
<feature type="domain" description="Iron hydrogenase large subunit C-terminal" evidence="1">
    <location>
        <begin position="32"/>
        <end position="238"/>
    </location>
</feature>
<comment type="caution">
    <text evidence="2">The sequence shown here is derived from an EMBL/GenBank/DDBJ whole genome shotgun (WGS) entry which is preliminary data.</text>
</comment>
<dbReference type="Pfam" id="PF02906">
    <property type="entry name" value="Fe_hyd_lg_C"/>
    <property type="match status" value="1"/>
</dbReference>
<dbReference type="SUPFAM" id="SSF53920">
    <property type="entry name" value="Fe-only hydrogenase"/>
    <property type="match status" value="1"/>
</dbReference>
<dbReference type="EMBL" id="MGAC01000034">
    <property type="protein sequence ID" value="OGK37657.1"/>
    <property type="molecule type" value="Genomic_DNA"/>
</dbReference>
<dbReference type="Gene3D" id="3.40.950.10">
    <property type="entry name" value="Fe-only Hydrogenase (Larger Subunit), Chain L, domain 3"/>
    <property type="match status" value="1"/>
</dbReference>
<sequence length="268" mass="30203">MAELPELIQLLTDKSKLTAMLAPSFPVVYDYPGIVGKLKRLGFAYVVEVAAGAEETNKKVIEALKKDEKARYITSPCPSFVRMVRKKYPHLEKYLAYAAESPMIQTAKMVKVKWPDYQAVFIGPCFVKKLEASEDFPDLKLLVLTYKELDEVFKHFQINDEEKDKQAEFDITFPGTRLYPISGGLVQSGNLKEILSDDQIQVVSGWQNCGKALIDFQASDTVRLLDILFCDGGCIMGGGITSSLNLEERRRRVTQYWVLGKTINKPSC</sequence>
<dbReference type="InterPro" id="IPR050340">
    <property type="entry name" value="Cytosolic_Fe-S_CAF"/>
</dbReference>
<dbReference type="PANTHER" id="PTHR11615">
    <property type="entry name" value="NITRATE, FORMATE, IRON DEHYDROGENASE"/>
    <property type="match status" value="1"/>
</dbReference>
<evidence type="ECO:0000313" key="2">
    <source>
        <dbReference type="EMBL" id="OGK37657.1"/>
    </source>
</evidence>
<protein>
    <recommendedName>
        <fullName evidence="1">Iron hydrogenase large subunit C-terminal domain-containing protein</fullName>
    </recommendedName>
</protein>
<gene>
    <name evidence="2" type="ORF">A3F03_03325</name>
</gene>